<sequence length="79" mass="8518">MVLGTGFGGAASPRASLSFFLFFFKASFSFRFSCLYFMNIKCRRCLFFISDTLNGGGNDDSGSAFAFSDSLTAPFSTAS</sequence>
<keyword evidence="1" id="KW-0812">Transmembrane</keyword>
<name>A0A0E9XE00_ANGAN</name>
<dbReference type="AlphaFoldDB" id="A0A0E9XE00"/>
<dbReference type="EMBL" id="GBXM01007615">
    <property type="protein sequence ID" value="JAI00963.1"/>
    <property type="molecule type" value="Transcribed_RNA"/>
</dbReference>
<protein>
    <submittedName>
        <fullName evidence="2">Uncharacterized protein</fullName>
    </submittedName>
</protein>
<feature type="transmembrane region" description="Helical" evidence="1">
    <location>
        <begin position="20"/>
        <end position="38"/>
    </location>
</feature>
<evidence type="ECO:0000256" key="1">
    <source>
        <dbReference type="SAM" id="Phobius"/>
    </source>
</evidence>
<reference evidence="2" key="1">
    <citation type="submission" date="2014-11" db="EMBL/GenBank/DDBJ databases">
        <authorList>
            <person name="Amaro Gonzalez C."/>
        </authorList>
    </citation>
    <scope>NUCLEOTIDE SEQUENCE</scope>
</reference>
<keyword evidence="1" id="KW-1133">Transmembrane helix</keyword>
<accession>A0A0E9XE00</accession>
<proteinExistence type="predicted"/>
<evidence type="ECO:0000313" key="2">
    <source>
        <dbReference type="EMBL" id="JAI00963.1"/>
    </source>
</evidence>
<reference evidence="2" key="2">
    <citation type="journal article" date="2015" name="Fish Shellfish Immunol.">
        <title>Early steps in the European eel (Anguilla anguilla)-Vibrio vulnificus interaction in the gills: Role of the RtxA13 toxin.</title>
        <authorList>
            <person name="Callol A."/>
            <person name="Pajuelo D."/>
            <person name="Ebbesson L."/>
            <person name="Teles M."/>
            <person name="MacKenzie S."/>
            <person name="Amaro C."/>
        </authorList>
    </citation>
    <scope>NUCLEOTIDE SEQUENCE</scope>
</reference>
<organism evidence="2">
    <name type="scientific">Anguilla anguilla</name>
    <name type="common">European freshwater eel</name>
    <name type="synonym">Muraena anguilla</name>
    <dbReference type="NCBI Taxonomy" id="7936"/>
    <lineage>
        <taxon>Eukaryota</taxon>
        <taxon>Metazoa</taxon>
        <taxon>Chordata</taxon>
        <taxon>Craniata</taxon>
        <taxon>Vertebrata</taxon>
        <taxon>Euteleostomi</taxon>
        <taxon>Actinopterygii</taxon>
        <taxon>Neopterygii</taxon>
        <taxon>Teleostei</taxon>
        <taxon>Anguilliformes</taxon>
        <taxon>Anguillidae</taxon>
        <taxon>Anguilla</taxon>
    </lineage>
</organism>
<keyword evidence="1" id="KW-0472">Membrane</keyword>